<dbReference type="EMBL" id="CP104067">
    <property type="protein sequence ID" value="WAH41386.1"/>
    <property type="molecule type" value="Genomic_DNA"/>
</dbReference>
<accession>A0ABY6ZEW3</accession>
<protein>
    <submittedName>
        <fullName evidence="2">Class I SAM-dependent methyltransferase</fullName>
    </submittedName>
</protein>
<dbReference type="InterPro" id="IPR013216">
    <property type="entry name" value="Methyltransf_11"/>
</dbReference>
<reference evidence="2" key="1">
    <citation type="submission" date="2022-08" db="EMBL/GenBank/DDBJ databases">
        <title>Alicyclobacillus fastidiosus DSM 17978, complete genome.</title>
        <authorList>
            <person name="Wang Q."/>
            <person name="Cai R."/>
            <person name="Wang Z."/>
        </authorList>
    </citation>
    <scope>NUCLEOTIDE SEQUENCE</scope>
    <source>
        <strain evidence="2">DSM 17978</strain>
    </source>
</reference>
<dbReference type="CDD" id="cd02440">
    <property type="entry name" value="AdoMet_MTases"/>
    <property type="match status" value="1"/>
</dbReference>
<evidence type="ECO:0000313" key="3">
    <source>
        <dbReference type="Proteomes" id="UP001164761"/>
    </source>
</evidence>
<dbReference type="Pfam" id="PF08241">
    <property type="entry name" value="Methyltransf_11"/>
    <property type="match status" value="1"/>
</dbReference>
<keyword evidence="2" id="KW-0489">Methyltransferase</keyword>
<evidence type="ECO:0000313" key="2">
    <source>
        <dbReference type="EMBL" id="WAH41386.1"/>
    </source>
</evidence>
<dbReference type="GO" id="GO:0032259">
    <property type="term" value="P:methylation"/>
    <property type="evidence" value="ECO:0007669"/>
    <property type="project" value="UniProtKB-KW"/>
</dbReference>
<proteinExistence type="predicted"/>
<dbReference type="SUPFAM" id="SSF53335">
    <property type="entry name" value="S-adenosyl-L-methionine-dependent methyltransferases"/>
    <property type="match status" value="1"/>
</dbReference>
<organism evidence="2 3">
    <name type="scientific">Alicyclobacillus fastidiosus</name>
    <dbReference type="NCBI Taxonomy" id="392011"/>
    <lineage>
        <taxon>Bacteria</taxon>
        <taxon>Bacillati</taxon>
        <taxon>Bacillota</taxon>
        <taxon>Bacilli</taxon>
        <taxon>Bacillales</taxon>
        <taxon>Alicyclobacillaceae</taxon>
        <taxon>Alicyclobacillus</taxon>
    </lineage>
</organism>
<evidence type="ECO:0000259" key="1">
    <source>
        <dbReference type="Pfam" id="PF08241"/>
    </source>
</evidence>
<feature type="domain" description="Methyltransferase type 11" evidence="1">
    <location>
        <begin position="8"/>
        <end position="89"/>
    </location>
</feature>
<keyword evidence="3" id="KW-1185">Reference proteome</keyword>
<dbReference type="Proteomes" id="UP001164761">
    <property type="component" value="Chromosome"/>
</dbReference>
<gene>
    <name evidence="2" type="ORF">NZD89_24570</name>
</gene>
<dbReference type="RefSeq" id="WP_268005298.1">
    <property type="nucleotide sequence ID" value="NZ_BSUT01000001.1"/>
</dbReference>
<keyword evidence="2" id="KW-0808">Transferase</keyword>
<dbReference type="GO" id="GO:0008168">
    <property type="term" value="F:methyltransferase activity"/>
    <property type="evidence" value="ECO:0007669"/>
    <property type="project" value="UniProtKB-KW"/>
</dbReference>
<dbReference type="InterPro" id="IPR029063">
    <property type="entry name" value="SAM-dependent_MTases_sf"/>
</dbReference>
<name>A0ABY6ZEW3_9BACL</name>
<sequence>MCDWQSNAYARKAWISITCLELGSALAAVARRNLVGMNVDVIEGNFEEWEPQTAKCFDLVFTATAWNWIDPEVKYVKAWQVLRRGGHLTFWNATHVFPEHEDPFFREIQDVYDELGVGRPKDINYPRPVNCRSTEVKLKRVVYLT</sequence>
<dbReference type="Gene3D" id="3.40.50.150">
    <property type="entry name" value="Vaccinia Virus protein VP39"/>
    <property type="match status" value="1"/>
</dbReference>